<dbReference type="InterPro" id="IPR000620">
    <property type="entry name" value="EamA_dom"/>
</dbReference>
<feature type="domain" description="EamA" evidence="7">
    <location>
        <begin position="144"/>
        <end position="273"/>
    </location>
</feature>
<dbReference type="Proteomes" id="UP000017170">
    <property type="component" value="Unassembled WGS sequence"/>
</dbReference>
<feature type="transmembrane region" description="Helical" evidence="6">
    <location>
        <begin position="203"/>
        <end position="221"/>
    </location>
</feature>
<feature type="transmembrane region" description="Helical" evidence="6">
    <location>
        <begin position="233"/>
        <end position="250"/>
    </location>
</feature>
<dbReference type="EMBL" id="ATAE01000009">
    <property type="protein sequence ID" value="ERN54069.1"/>
    <property type="molecule type" value="Genomic_DNA"/>
</dbReference>
<keyword evidence="5 6" id="KW-0472">Membrane</keyword>
<gene>
    <name evidence="8" type="ORF">A33I_08850</name>
</gene>
<feature type="transmembrane region" description="Helical" evidence="6">
    <location>
        <begin position="118"/>
        <end position="137"/>
    </location>
</feature>
<dbReference type="Pfam" id="PF00892">
    <property type="entry name" value="EamA"/>
    <property type="match status" value="2"/>
</dbReference>
<sequence length="285" mass="31397">MKNGIILAVLSAFTFSIMNVLVKAASETIPVSEIVFFRSLIGTILVLFLMWKYQVAFSRKGIPMLFLRGALGAAYLLAYFYTIAHIPLGDASILAHMSPFFALIFSIVFLKESVNKQVILWMPLFLIGAVFLLDPFSFDSYTLYALVGVLSAMLAAAAATSIRYLSRSHHKFEIVFYFLATGTVISIPLMWGEFVMPSLTGWVFLIGIGVVSLIGQFVLTSAFTHENVMVVEVVRYIGIFFNVLWGFLFWGEVISLGSLLGGACIIAGSIALSRRKKGKKVEKAA</sequence>
<keyword evidence="9" id="KW-1185">Reference proteome</keyword>
<name>U6SQS6_9BACI</name>
<feature type="transmembrane region" description="Helical" evidence="6">
    <location>
        <begin position="65"/>
        <end position="87"/>
    </location>
</feature>
<accession>U6SQS6</accession>
<dbReference type="PANTHER" id="PTHR22911:SF6">
    <property type="entry name" value="SOLUTE CARRIER FAMILY 35 MEMBER G1"/>
    <property type="match status" value="1"/>
</dbReference>
<dbReference type="SUPFAM" id="SSF103481">
    <property type="entry name" value="Multidrug resistance efflux transporter EmrE"/>
    <property type="match status" value="2"/>
</dbReference>
<feature type="transmembrane region" description="Helical" evidence="6">
    <location>
        <begin position="143"/>
        <end position="162"/>
    </location>
</feature>
<reference evidence="8 9" key="1">
    <citation type="journal article" date="2013" name="Genome Announc.">
        <title>Genome Sequence of the Extreme Obligate Alkaliphile Bacillus marmarensis Strain DSM 21297.</title>
        <authorList>
            <person name="Wernick D.G."/>
            <person name="Choi K.Y."/>
            <person name="Tat C.A."/>
            <person name="Lafontaine Rivera J.G."/>
            <person name="Liao J.C."/>
        </authorList>
    </citation>
    <scope>NUCLEOTIDE SEQUENCE [LARGE SCALE GENOMIC DNA]</scope>
    <source>
        <strain evidence="8 9">DSM 21297</strain>
    </source>
</reference>
<comment type="caution">
    <text evidence="8">The sequence shown here is derived from an EMBL/GenBank/DDBJ whole genome shotgun (WGS) entry which is preliminary data.</text>
</comment>
<feature type="transmembrane region" description="Helical" evidence="6">
    <location>
        <begin position="256"/>
        <end position="273"/>
    </location>
</feature>
<keyword evidence="3 6" id="KW-0812">Transmembrane</keyword>
<comment type="subcellular location">
    <subcellularLocation>
        <location evidence="1">Endomembrane system</location>
        <topology evidence="1">Multi-pass membrane protein</topology>
    </subcellularLocation>
</comment>
<evidence type="ECO:0000256" key="3">
    <source>
        <dbReference type="ARBA" id="ARBA00022692"/>
    </source>
</evidence>
<keyword evidence="4 6" id="KW-1133">Transmembrane helix</keyword>
<dbReference type="AlphaFoldDB" id="U6SQS6"/>
<organism evidence="8 9">
    <name type="scientific">Alkalihalophilus marmarensis DSM 21297</name>
    <dbReference type="NCBI Taxonomy" id="1188261"/>
    <lineage>
        <taxon>Bacteria</taxon>
        <taxon>Bacillati</taxon>
        <taxon>Bacillota</taxon>
        <taxon>Bacilli</taxon>
        <taxon>Bacillales</taxon>
        <taxon>Bacillaceae</taxon>
        <taxon>Alkalihalophilus</taxon>
    </lineage>
</organism>
<feature type="transmembrane region" description="Helical" evidence="6">
    <location>
        <begin position="174"/>
        <end position="191"/>
    </location>
</feature>
<evidence type="ECO:0000256" key="5">
    <source>
        <dbReference type="ARBA" id="ARBA00023136"/>
    </source>
</evidence>
<protein>
    <recommendedName>
        <fullName evidence="7">EamA domain-containing protein</fullName>
    </recommendedName>
</protein>
<proteinExistence type="inferred from homology"/>
<dbReference type="RefSeq" id="WP_022627485.1">
    <property type="nucleotide sequence ID" value="NZ_ATAE01000009.1"/>
</dbReference>
<evidence type="ECO:0000256" key="4">
    <source>
        <dbReference type="ARBA" id="ARBA00022989"/>
    </source>
</evidence>
<evidence type="ECO:0000256" key="2">
    <source>
        <dbReference type="ARBA" id="ARBA00007362"/>
    </source>
</evidence>
<evidence type="ECO:0000313" key="9">
    <source>
        <dbReference type="Proteomes" id="UP000017170"/>
    </source>
</evidence>
<dbReference type="PANTHER" id="PTHR22911">
    <property type="entry name" value="ACYL-MALONYL CONDENSING ENZYME-RELATED"/>
    <property type="match status" value="1"/>
</dbReference>
<feature type="domain" description="EamA" evidence="7">
    <location>
        <begin position="3"/>
        <end position="132"/>
    </location>
</feature>
<evidence type="ECO:0000313" key="8">
    <source>
        <dbReference type="EMBL" id="ERN54069.1"/>
    </source>
</evidence>
<dbReference type="PATRIC" id="fig|1188261.3.peg.1163"/>
<evidence type="ECO:0000256" key="6">
    <source>
        <dbReference type="SAM" id="Phobius"/>
    </source>
</evidence>
<dbReference type="InterPro" id="IPR037185">
    <property type="entry name" value="EmrE-like"/>
</dbReference>
<comment type="similarity">
    <text evidence="2">Belongs to the EamA transporter family.</text>
</comment>
<evidence type="ECO:0000256" key="1">
    <source>
        <dbReference type="ARBA" id="ARBA00004127"/>
    </source>
</evidence>
<feature type="transmembrane region" description="Helical" evidence="6">
    <location>
        <begin position="34"/>
        <end position="53"/>
    </location>
</feature>
<feature type="transmembrane region" description="Helical" evidence="6">
    <location>
        <begin position="93"/>
        <end position="111"/>
    </location>
</feature>
<evidence type="ECO:0000259" key="7">
    <source>
        <dbReference type="Pfam" id="PF00892"/>
    </source>
</evidence>
<dbReference type="GO" id="GO:0016020">
    <property type="term" value="C:membrane"/>
    <property type="evidence" value="ECO:0007669"/>
    <property type="project" value="UniProtKB-SubCell"/>
</dbReference>